<accession>A0A0G9K8R1</accession>
<dbReference type="InterPro" id="IPR057271">
    <property type="entry name" value="YagK_YfjJ_C"/>
</dbReference>
<dbReference type="AlphaFoldDB" id="A0A0G9K8R1"/>
<dbReference type="RefSeq" id="WP_339323045.1">
    <property type="nucleotide sequence ID" value="NZ_JAIQ01000001.1"/>
</dbReference>
<protein>
    <recommendedName>
        <fullName evidence="1">YagK/YfjJ C-terminal domain-containing protein</fullName>
    </recommendedName>
</protein>
<dbReference type="PATRIC" id="fig|1447256.3.peg.1"/>
<evidence type="ECO:0000259" key="1">
    <source>
        <dbReference type="Pfam" id="PF11726"/>
    </source>
</evidence>
<feature type="domain" description="YagK/YfjJ C-terminal" evidence="1">
    <location>
        <begin position="37"/>
        <end position="180"/>
    </location>
</feature>
<reference evidence="2 3" key="1">
    <citation type="submission" date="2014-01" db="EMBL/GenBank/DDBJ databases">
        <title>Development of a Comparative Genomic Fingerprinting Assay for High Resolution Genotyping of Arcobacter butzleri.</title>
        <authorList>
            <person name="Webb A.L."/>
            <person name="Inglis G.D."/>
            <person name="Kruczkiewicz P."/>
            <person name="Selinger L.B."/>
            <person name="Taboada E.N."/>
        </authorList>
    </citation>
    <scope>NUCLEOTIDE SEQUENCE [LARGE SCALE GENOMIC DNA]</scope>
    <source>
        <strain evidence="2 3">L348</strain>
    </source>
</reference>
<dbReference type="Proteomes" id="UP000035514">
    <property type="component" value="Unassembled WGS sequence"/>
</dbReference>
<sequence>PLYENKKYKGQKMIINNNKKTNRRLESTKKYIDDLSKKYSKLNIVRVDLGYTKEDSKSITFEDASKDLNKMLNNTRSKPTVFGAMVGYITKKELGEDKGVHIHAAIIYNGNIVREDITKAQQIGEYWKNNITKGKGVFHNCSKNEYKNKAVGIIDYKDEEKRKIFDEKVLTYLCKDEQSIDPLKTNIKDRAFTRGIAKKIKSNAGRPRSV</sequence>
<dbReference type="EMBL" id="JAIQ01000001">
    <property type="protein sequence ID" value="KLE02944.1"/>
    <property type="molecule type" value="Genomic_DNA"/>
</dbReference>
<organism evidence="2 3">
    <name type="scientific">Aliarcobacter butzleri L348</name>
    <dbReference type="NCBI Taxonomy" id="1447256"/>
    <lineage>
        <taxon>Bacteria</taxon>
        <taxon>Pseudomonadati</taxon>
        <taxon>Campylobacterota</taxon>
        <taxon>Epsilonproteobacteria</taxon>
        <taxon>Campylobacterales</taxon>
        <taxon>Arcobacteraceae</taxon>
        <taxon>Aliarcobacter</taxon>
    </lineage>
</organism>
<evidence type="ECO:0000313" key="2">
    <source>
        <dbReference type="EMBL" id="KLE02944.1"/>
    </source>
</evidence>
<dbReference type="Pfam" id="PF11726">
    <property type="entry name" value="YagK_YfjJ_C"/>
    <property type="match status" value="1"/>
</dbReference>
<evidence type="ECO:0000313" key="3">
    <source>
        <dbReference type="Proteomes" id="UP000035514"/>
    </source>
</evidence>
<feature type="non-terminal residue" evidence="2">
    <location>
        <position position="1"/>
    </location>
</feature>
<name>A0A0G9K8R1_9BACT</name>
<proteinExistence type="predicted"/>
<comment type="caution">
    <text evidence="2">The sequence shown here is derived from an EMBL/GenBank/DDBJ whole genome shotgun (WGS) entry which is preliminary data.</text>
</comment>
<gene>
    <name evidence="2" type="ORF">AA20_00005</name>
</gene>